<keyword evidence="14" id="KW-0472">Membrane</keyword>
<feature type="domain" description="EGF-like" evidence="16">
    <location>
        <begin position="1450"/>
        <end position="1486"/>
    </location>
</feature>
<dbReference type="Pfam" id="PF13802">
    <property type="entry name" value="Gal_mutarotas_2"/>
    <property type="match status" value="1"/>
</dbReference>
<dbReference type="FunFam" id="3.20.20.80:FF:000016">
    <property type="entry name" value="Maltase-glucoamylase, intestinal"/>
    <property type="match status" value="1"/>
</dbReference>
<dbReference type="InterPro" id="IPR013780">
    <property type="entry name" value="Glyco_hydro_b"/>
</dbReference>
<dbReference type="CDD" id="cd14752">
    <property type="entry name" value="GH31_N"/>
    <property type="match status" value="2"/>
</dbReference>
<evidence type="ECO:0000256" key="4">
    <source>
        <dbReference type="ARBA" id="ARBA00012741"/>
    </source>
</evidence>
<dbReference type="Pfam" id="PF00954">
    <property type="entry name" value="S_locus_glycop"/>
    <property type="match status" value="1"/>
</dbReference>
<feature type="domain" description="Bulb-type lectin" evidence="18">
    <location>
        <begin position="1190"/>
        <end position="1311"/>
    </location>
</feature>
<dbReference type="PROSITE" id="PS50927">
    <property type="entry name" value="BULB_LECTIN"/>
    <property type="match status" value="1"/>
</dbReference>
<dbReference type="CDD" id="cd00028">
    <property type="entry name" value="B_lectin"/>
    <property type="match status" value="1"/>
</dbReference>
<gene>
    <name evidence="20" type="ORF">SVIM_LOCUS38151</name>
</gene>
<keyword evidence="7" id="KW-1015">Disulfide bond</keyword>
<comment type="catalytic activity">
    <reaction evidence="12">
        <text>L-seryl-[protein] + ATP = O-phospho-L-seryl-[protein] + ADP + H(+)</text>
        <dbReference type="Rhea" id="RHEA:17989"/>
        <dbReference type="Rhea" id="RHEA-COMP:9863"/>
        <dbReference type="Rhea" id="RHEA-COMP:11604"/>
        <dbReference type="ChEBI" id="CHEBI:15378"/>
        <dbReference type="ChEBI" id="CHEBI:29999"/>
        <dbReference type="ChEBI" id="CHEBI:30616"/>
        <dbReference type="ChEBI" id="CHEBI:83421"/>
        <dbReference type="ChEBI" id="CHEBI:456216"/>
        <dbReference type="EC" id="2.7.11.1"/>
    </reaction>
</comment>
<evidence type="ECO:0000256" key="14">
    <source>
        <dbReference type="SAM" id="Phobius"/>
    </source>
</evidence>
<keyword evidence="14" id="KW-0812">Transmembrane</keyword>
<dbReference type="Gene3D" id="2.90.10.10">
    <property type="entry name" value="Bulb-type lectin domain"/>
    <property type="match status" value="1"/>
</dbReference>
<feature type="chain" id="PRO_5026752932" description="Maltase" evidence="15">
    <location>
        <begin position="29"/>
        <end position="1644"/>
    </location>
</feature>
<dbReference type="PROSITE" id="PS50948">
    <property type="entry name" value="PAN"/>
    <property type="match status" value="1"/>
</dbReference>
<dbReference type="PANTHER" id="PTHR22762">
    <property type="entry name" value="ALPHA-GLUCOSIDASE"/>
    <property type="match status" value="1"/>
</dbReference>
<comment type="similarity">
    <text evidence="2">Belongs to the glycosyl hydrolase 31 family.</text>
</comment>
<evidence type="ECO:0000259" key="18">
    <source>
        <dbReference type="PROSITE" id="PS50927"/>
    </source>
</evidence>
<feature type="domain" description="Rhodanese" evidence="17">
    <location>
        <begin position="315"/>
        <end position="338"/>
    </location>
</feature>
<accession>A0A6N2K733</accession>
<evidence type="ECO:0000256" key="13">
    <source>
        <dbReference type="PROSITE-ProRule" id="PRU00076"/>
    </source>
</evidence>
<dbReference type="InterPro" id="IPR001480">
    <property type="entry name" value="Bulb-type_lectin_dom"/>
</dbReference>
<evidence type="ECO:0000256" key="15">
    <source>
        <dbReference type="SAM" id="SignalP"/>
    </source>
</evidence>
<evidence type="ECO:0000256" key="6">
    <source>
        <dbReference type="ARBA" id="ARBA00022801"/>
    </source>
</evidence>
<dbReference type="Pfam" id="PF01055">
    <property type="entry name" value="Glyco_hydro_31_2nd"/>
    <property type="match status" value="1"/>
</dbReference>
<dbReference type="PROSITE" id="PS50026">
    <property type="entry name" value="EGF_3"/>
    <property type="match status" value="1"/>
</dbReference>
<dbReference type="InterPro" id="IPR017853">
    <property type="entry name" value="GH"/>
</dbReference>
<dbReference type="FunFam" id="2.60.40.1180:FF:000044">
    <property type="entry name" value="Alpha-glucosidase 1"/>
    <property type="match status" value="1"/>
</dbReference>
<dbReference type="PROSITE" id="PS00129">
    <property type="entry name" value="GLYCOSYL_HYDROL_F31_1"/>
    <property type="match status" value="1"/>
</dbReference>
<dbReference type="Gene3D" id="2.60.40.1760">
    <property type="entry name" value="glycosyl hydrolase (family 31)"/>
    <property type="match status" value="3"/>
</dbReference>
<dbReference type="CDD" id="cd01098">
    <property type="entry name" value="PAN_AP_plant"/>
    <property type="match status" value="1"/>
</dbReference>
<dbReference type="InterPro" id="IPR001763">
    <property type="entry name" value="Rhodanese-like_dom"/>
</dbReference>
<dbReference type="InterPro" id="IPR048395">
    <property type="entry name" value="Glyco_hydro_31_C"/>
</dbReference>
<feature type="signal peptide" evidence="15">
    <location>
        <begin position="1"/>
        <end position="28"/>
    </location>
</feature>
<dbReference type="GO" id="GO:0030246">
    <property type="term" value="F:carbohydrate binding"/>
    <property type="evidence" value="ECO:0007669"/>
    <property type="project" value="InterPro"/>
</dbReference>
<feature type="transmembrane region" description="Helical" evidence="14">
    <location>
        <begin position="1607"/>
        <end position="1629"/>
    </location>
</feature>
<dbReference type="InterPro" id="IPR000858">
    <property type="entry name" value="S_locus_glycoprot_dom"/>
</dbReference>
<dbReference type="GO" id="GO:0090599">
    <property type="term" value="F:alpha-glucosidase activity"/>
    <property type="evidence" value="ECO:0007669"/>
    <property type="project" value="UniProtKB-ARBA"/>
</dbReference>
<evidence type="ECO:0000259" key="16">
    <source>
        <dbReference type="PROSITE" id="PS50026"/>
    </source>
</evidence>
<evidence type="ECO:0000256" key="7">
    <source>
        <dbReference type="ARBA" id="ARBA00023157"/>
    </source>
</evidence>
<dbReference type="GO" id="GO:0005975">
    <property type="term" value="P:carbohydrate metabolic process"/>
    <property type="evidence" value="ECO:0007669"/>
    <property type="project" value="InterPro"/>
</dbReference>
<comment type="catalytic activity">
    <reaction evidence="11">
        <text>L-threonyl-[protein] + ATP = O-phospho-L-threonyl-[protein] + ADP + H(+)</text>
        <dbReference type="Rhea" id="RHEA:46608"/>
        <dbReference type="Rhea" id="RHEA-COMP:11060"/>
        <dbReference type="Rhea" id="RHEA-COMP:11605"/>
        <dbReference type="ChEBI" id="CHEBI:15378"/>
        <dbReference type="ChEBI" id="CHEBI:30013"/>
        <dbReference type="ChEBI" id="CHEBI:30616"/>
        <dbReference type="ChEBI" id="CHEBI:61977"/>
        <dbReference type="ChEBI" id="CHEBI:456216"/>
        <dbReference type="EC" id="2.7.11.1"/>
    </reaction>
</comment>
<dbReference type="Gene3D" id="2.60.40.1180">
    <property type="entry name" value="Golgi alpha-mannosidase II"/>
    <property type="match status" value="2"/>
</dbReference>
<dbReference type="PANTHER" id="PTHR22762:SF133">
    <property type="entry name" value="P-TYPE DOMAIN-CONTAINING PROTEIN"/>
    <property type="match status" value="1"/>
</dbReference>
<comment type="caution">
    <text evidence="13">Lacks conserved residue(s) required for the propagation of feature annotation.</text>
</comment>
<proteinExistence type="inferred from homology"/>
<keyword evidence="14" id="KW-1133">Transmembrane helix</keyword>
<dbReference type="InterPro" id="IPR000742">
    <property type="entry name" value="EGF"/>
</dbReference>
<dbReference type="InterPro" id="IPR011013">
    <property type="entry name" value="Gal_mutarotase_sf_dom"/>
</dbReference>
<dbReference type="InterPro" id="IPR030458">
    <property type="entry name" value="Glyco_hydro_31_AS"/>
</dbReference>
<dbReference type="EMBL" id="CAADRP010000125">
    <property type="protein sequence ID" value="VFU23661.1"/>
    <property type="molecule type" value="Genomic_DNA"/>
</dbReference>
<dbReference type="PROSITE" id="PS50206">
    <property type="entry name" value="RHODANESE_3"/>
    <property type="match status" value="1"/>
</dbReference>
<dbReference type="SUPFAM" id="SSF51011">
    <property type="entry name" value="Glycosyl hydrolase domain"/>
    <property type="match status" value="1"/>
</dbReference>
<dbReference type="InterPro" id="IPR036426">
    <property type="entry name" value="Bulb-type_lectin_dom_sf"/>
</dbReference>
<dbReference type="EC" id="2.7.11.1" evidence="3"/>
<keyword evidence="5 15" id="KW-0732">Signal</keyword>
<dbReference type="InterPro" id="IPR030459">
    <property type="entry name" value="Glyco_hydro_31_CS"/>
</dbReference>
<evidence type="ECO:0000256" key="8">
    <source>
        <dbReference type="ARBA" id="ARBA00023180"/>
    </source>
</evidence>
<dbReference type="Pfam" id="PF01453">
    <property type="entry name" value="B_lectin"/>
    <property type="match status" value="1"/>
</dbReference>
<dbReference type="SMART" id="SM00108">
    <property type="entry name" value="B_lectin"/>
    <property type="match status" value="1"/>
</dbReference>
<dbReference type="FunFam" id="2.90.10.10:FF:000004">
    <property type="entry name" value="G-type lectin S-receptor-like serine/threonine-protein kinase"/>
    <property type="match status" value="1"/>
</dbReference>
<keyword evidence="9" id="KW-0326">Glycosidase</keyword>
<dbReference type="InterPro" id="IPR003609">
    <property type="entry name" value="Pan_app"/>
</dbReference>
<evidence type="ECO:0000256" key="10">
    <source>
        <dbReference type="ARBA" id="ARBA00041343"/>
    </source>
</evidence>
<dbReference type="Gene3D" id="3.20.20.80">
    <property type="entry name" value="Glycosidases"/>
    <property type="match status" value="1"/>
</dbReference>
<name>A0A6N2K733_SALVM</name>
<evidence type="ECO:0000256" key="9">
    <source>
        <dbReference type="ARBA" id="ARBA00023295"/>
    </source>
</evidence>
<keyword evidence="6" id="KW-0378">Hydrolase</keyword>
<evidence type="ECO:0000256" key="5">
    <source>
        <dbReference type="ARBA" id="ARBA00022729"/>
    </source>
</evidence>
<evidence type="ECO:0000259" key="17">
    <source>
        <dbReference type="PROSITE" id="PS50206"/>
    </source>
</evidence>
<dbReference type="EC" id="3.2.1.20" evidence="4"/>
<dbReference type="PROSITE" id="PS00707">
    <property type="entry name" value="GLYCOSYL_HYDROL_F31_2"/>
    <property type="match status" value="1"/>
</dbReference>
<dbReference type="SUPFAM" id="SSF51110">
    <property type="entry name" value="alpha-D-mannose-specific plant lectins"/>
    <property type="match status" value="1"/>
</dbReference>
<keyword evidence="13" id="KW-0245">EGF-like domain</keyword>
<organism evidence="20">
    <name type="scientific">Salix viminalis</name>
    <name type="common">Common osier</name>
    <name type="synonym">Basket willow</name>
    <dbReference type="NCBI Taxonomy" id="40686"/>
    <lineage>
        <taxon>Eukaryota</taxon>
        <taxon>Viridiplantae</taxon>
        <taxon>Streptophyta</taxon>
        <taxon>Embryophyta</taxon>
        <taxon>Tracheophyta</taxon>
        <taxon>Spermatophyta</taxon>
        <taxon>Magnoliopsida</taxon>
        <taxon>eudicotyledons</taxon>
        <taxon>Gunneridae</taxon>
        <taxon>Pentapetalae</taxon>
        <taxon>rosids</taxon>
        <taxon>fabids</taxon>
        <taxon>Malpighiales</taxon>
        <taxon>Salicaceae</taxon>
        <taxon>Saliceae</taxon>
        <taxon>Salix</taxon>
    </lineage>
</organism>
<dbReference type="InterPro" id="IPR000322">
    <property type="entry name" value="Glyco_hydro_31_TIM"/>
</dbReference>
<evidence type="ECO:0000256" key="3">
    <source>
        <dbReference type="ARBA" id="ARBA00012513"/>
    </source>
</evidence>
<reference evidence="20" key="1">
    <citation type="submission" date="2019-03" db="EMBL/GenBank/DDBJ databases">
        <authorList>
            <person name="Mank J."/>
            <person name="Almeida P."/>
        </authorList>
    </citation>
    <scope>NUCLEOTIDE SEQUENCE</scope>
    <source>
        <strain evidence="20">78183</strain>
    </source>
</reference>
<evidence type="ECO:0000256" key="2">
    <source>
        <dbReference type="ARBA" id="ARBA00007806"/>
    </source>
</evidence>
<dbReference type="Pfam" id="PF21365">
    <property type="entry name" value="Glyco_hydro_31_3rd"/>
    <property type="match status" value="1"/>
</dbReference>
<dbReference type="GO" id="GO:0048544">
    <property type="term" value="P:recognition of pollen"/>
    <property type="evidence" value="ECO:0007669"/>
    <property type="project" value="InterPro"/>
</dbReference>
<dbReference type="CDD" id="cd06602">
    <property type="entry name" value="GH31_MGAM_SI_GAA"/>
    <property type="match status" value="1"/>
</dbReference>
<keyword evidence="8" id="KW-0325">Glycoprotein</keyword>
<evidence type="ECO:0000313" key="20">
    <source>
        <dbReference type="EMBL" id="VFU23661.1"/>
    </source>
</evidence>
<comment type="catalytic activity">
    <reaction evidence="1">
        <text>Hydrolysis of terminal, non-reducing (1-&gt;4)-linked alpha-D-glucose residues with release of alpha-D-glucose.</text>
        <dbReference type="EC" id="3.2.1.20"/>
    </reaction>
</comment>
<evidence type="ECO:0000259" key="19">
    <source>
        <dbReference type="PROSITE" id="PS50948"/>
    </source>
</evidence>
<evidence type="ECO:0000256" key="11">
    <source>
        <dbReference type="ARBA" id="ARBA00047899"/>
    </source>
</evidence>
<dbReference type="GO" id="GO:0004674">
    <property type="term" value="F:protein serine/threonine kinase activity"/>
    <property type="evidence" value="ECO:0007669"/>
    <property type="project" value="UniProtKB-EC"/>
</dbReference>
<sequence>MAISRPPHSLLFLCSIFLSSYWLALSSGEEVVGYGYSIESVSVNLPGKWLSANLSVIKNSTVYGADIPRLNLFASFETEDSLRIRITDHENQRWEIPQDIIPRQKNSPEKKFQHQAIQENLLLSHHNSDLLFTLHDTTPFSFSVTRKSSGDILFDTSPDATDAGTFLVFKDQYIQLSSTLPEHRSSLYGLGEHTKSSFKLTPNQTLTLWNADIASANPDINLYGSHPFYIDVRSLSDDGKVSAGTTHGVLLLNSNGMDIVYGGDRITYKVIGGVIDLYVFAGPSPDKVMEQYTELIGRPAPMPYWSFGFHQCRWGYKNVSDVEGVVAGYAKAGIPLEVMWTDIDYMDGFKDFTLDPVSFPLEKMKQFVDNLHQNGQKYVLILDPGIAVNTTYETYIRGMQADIFVKRDGNPYMGVVWPGSVYFPDFLNPAGRDFWSNEIKIFQALLPFDGLWIDMNEISNFNTSPPTPLSTLDDPPYRINNAGSQRPINNKTIPATSLYFGNITEYNFHNLYGFLESEATNAGLKNATGKRPFVLSRSTFVGSGKYTAHWTGDNAATWDDLAYTIPSILNFGLFGIPMVGADICGFIGDTTEELCRRWVQLGAFYPFSRDHSAIGTARQELYIWDSVAATAKKVLGLRYQLLPYFYTLMYEAHIKGIPIARPLFFSFPQDLKTYDINSQFLIGKGVMVSPVLESGATSVNAYFPAGKWFDLFNYSNSVIVDTGKYIELSAPADHINVHVHEGNILALQGEAMTTKEARKTAFQLLVVLGSSGNSTGEVFLDDGESVEMGGEGKNWSFVKFYSEIVGDMAMVRSNIINGEFALSQKWIVTKVTFIGLEKTKGFEWYELQTSKETKSGNSDIKTSFNRNGELHMLEMSNFRLFLGEEFKLEVKFSIFETKNRLRVRITDSKNQRWEIPQHIGPRQNHSPKNYLRYSPLKHQLLRNNSLLSGPNPDLLFTLHNTIPFGFSVTRKSSGDVLFDTSPDMSNTGTFLVFKDHNGMDIVYGGNRITYKVTGGIIDLYFFAGPLPDMVIEQFTELIGRPTPMPYWSFGTHYQDPHSVASFLFIPLRHPNIQNRFTLPRKRKTHHQAIQENLLLSHHNSELLFTLHGTTPSSFTVTGKSSGDIILTQPDQYIQLSSAFPAHRSSLYGLGEHTKSSFKLTPNQTLTLWNADIASANPDVNLDVRSVTTPFDTMNTTQSIRDGDTLVSASGTYELGFFSPGKSKNRYLGVWYGKISVLTAVWVANREAPLNDSSGVARLTNQGLLVLLNHSGSIIWSSKTLRLAKNPIVQLLDSGNLVVKEKGDNNLENSLWQSFEHPGNTILPGMKVGWNKITRMEWNMTSWKSPDDPSRGNITGILVPDGYPELIELEDSKVKFRVGPWNGLQFSGVPNIKPNPVYTFEFVFNDNEIFYREHLKNSSRHWRIFLTPNGDIMHLLWMEQTQSWFLYEAANTDICETYALCGANGICSINNSPVCNCLDGFVPQVPSDWNKTDWSGGCVRKVALNCSGDKFRKLSGVKIPETRKSWFNRSMNQEECKNTCLKNCSCSAYTNLDIRDGGSGCLLWFNDLIDIRTFFQNEQDIFIRMAASELDNGDPTKVHTKYKAKKRIVVSTVLSSGILFIGICLVFYVWKKKQQKNSTYSHHQI</sequence>
<feature type="domain" description="Apple" evidence="19">
    <location>
        <begin position="1505"/>
        <end position="1585"/>
    </location>
</feature>
<evidence type="ECO:0000256" key="1">
    <source>
        <dbReference type="ARBA" id="ARBA00001657"/>
    </source>
</evidence>
<dbReference type="SUPFAM" id="SSF74650">
    <property type="entry name" value="Galactose mutarotase-like"/>
    <property type="match status" value="2"/>
</dbReference>
<dbReference type="Pfam" id="PF08276">
    <property type="entry name" value="PAN_2"/>
    <property type="match status" value="1"/>
</dbReference>
<dbReference type="SMART" id="SM00473">
    <property type="entry name" value="PAN_AP"/>
    <property type="match status" value="1"/>
</dbReference>
<dbReference type="SUPFAM" id="SSF51445">
    <property type="entry name" value="(Trans)glycosidases"/>
    <property type="match status" value="1"/>
</dbReference>
<evidence type="ECO:0000256" key="12">
    <source>
        <dbReference type="ARBA" id="ARBA00048679"/>
    </source>
</evidence>
<dbReference type="InterPro" id="IPR025887">
    <property type="entry name" value="Glyco_hydro_31_N_dom"/>
</dbReference>
<protein>
    <recommendedName>
        <fullName evidence="10">Maltase</fullName>
        <ecNumber evidence="3">2.7.11.1</ecNumber>
        <ecNumber evidence="4">3.2.1.20</ecNumber>
    </recommendedName>
</protein>